<protein>
    <submittedName>
        <fullName evidence="1">Uncharacterized protein</fullName>
    </submittedName>
</protein>
<accession>A0ACB6Z7W7</accession>
<dbReference type="Proteomes" id="UP000886501">
    <property type="component" value="Unassembled WGS sequence"/>
</dbReference>
<name>A0ACB6Z7W7_THEGA</name>
<sequence length="211" mass="23369">MAASSSVQLPSLDEIHNSTSNDGWSALKKVVSTLFEHSPVLDEHLVPELASSSSAFTSYTDLIDHSATIIRSWLPTLQSSFISGHPRIGEQNPSQLSALSASEQARYFTPPWVIERLGWLNVVYEKRYEELRYITFVNGRTRSEVMGEMESALGAEKARGPEWKEGAEDPSLGKVEVKVEVGGVEWSKELERAVGEVILIAKDRVKKLGLV</sequence>
<keyword evidence="2" id="KW-1185">Reference proteome</keyword>
<proteinExistence type="predicted"/>
<comment type="caution">
    <text evidence="1">The sequence shown here is derived from an EMBL/GenBank/DDBJ whole genome shotgun (WGS) entry which is preliminary data.</text>
</comment>
<reference evidence="1" key="1">
    <citation type="submission" date="2019-10" db="EMBL/GenBank/DDBJ databases">
        <authorList>
            <consortium name="DOE Joint Genome Institute"/>
            <person name="Kuo A."/>
            <person name="Miyauchi S."/>
            <person name="Kiss E."/>
            <person name="Drula E."/>
            <person name="Kohler A."/>
            <person name="Sanchez-Garcia M."/>
            <person name="Andreopoulos B."/>
            <person name="Barry K.W."/>
            <person name="Bonito G."/>
            <person name="Buee M."/>
            <person name="Carver A."/>
            <person name="Chen C."/>
            <person name="Cichocki N."/>
            <person name="Clum A."/>
            <person name="Culley D."/>
            <person name="Crous P.W."/>
            <person name="Fauchery L."/>
            <person name="Girlanda M."/>
            <person name="Hayes R."/>
            <person name="Keri Z."/>
            <person name="Labutti K."/>
            <person name="Lipzen A."/>
            <person name="Lombard V."/>
            <person name="Magnuson J."/>
            <person name="Maillard F."/>
            <person name="Morin E."/>
            <person name="Murat C."/>
            <person name="Nolan M."/>
            <person name="Ohm R."/>
            <person name="Pangilinan J."/>
            <person name="Pereira M."/>
            <person name="Perotto S."/>
            <person name="Peter M."/>
            <person name="Riley R."/>
            <person name="Sitrit Y."/>
            <person name="Stielow B."/>
            <person name="Szollosi G."/>
            <person name="Zifcakova L."/>
            <person name="Stursova M."/>
            <person name="Spatafora J.W."/>
            <person name="Tedersoo L."/>
            <person name="Vaario L.-M."/>
            <person name="Yamada A."/>
            <person name="Yan M."/>
            <person name="Wang P."/>
            <person name="Xu J."/>
            <person name="Bruns T."/>
            <person name="Baldrian P."/>
            <person name="Vilgalys R."/>
            <person name="Henrissat B."/>
            <person name="Grigoriev I.V."/>
            <person name="Hibbett D."/>
            <person name="Nagy L.G."/>
            <person name="Martin F.M."/>
        </authorList>
    </citation>
    <scope>NUCLEOTIDE SEQUENCE</scope>
    <source>
        <strain evidence="1">P2</strain>
    </source>
</reference>
<evidence type="ECO:0000313" key="1">
    <source>
        <dbReference type="EMBL" id="KAF9645614.1"/>
    </source>
</evidence>
<evidence type="ECO:0000313" key="2">
    <source>
        <dbReference type="Proteomes" id="UP000886501"/>
    </source>
</evidence>
<organism evidence="1 2">
    <name type="scientific">Thelephora ganbajun</name>
    <name type="common">Ganba fungus</name>
    <dbReference type="NCBI Taxonomy" id="370292"/>
    <lineage>
        <taxon>Eukaryota</taxon>
        <taxon>Fungi</taxon>
        <taxon>Dikarya</taxon>
        <taxon>Basidiomycota</taxon>
        <taxon>Agaricomycotina</taxon>
        <taxon>Agaricomycetes</taxon>
        <taxon>Thelephorales</taxon>
        <taxon>Thelephoraceae</taxon>
        <taxon>Thelephora</taxon>
    </lineage>
</organism>
<gene>
    <name evidence="1" type="ORF">BDM02DRAFT_3172918</name>
</gene>
<reference evidence="1" key="2">
    <citation type="journal article" date="2020" name="Nat. Commun.">
        <title>Large-scale genome sequencing of mycorrhizal fungi provides insights into the early evolution of symbiotic traits.</title>
        <authorList>
            <person name="Miyauchi S."/>
            <person name="Kiss E."/>
            <person name="Kuo A."/>
            <person name="Drula E."/>
            <person name="Kohler A."/>
            <person name="Sanchez-Garcia M."/>
            <person name="Morin E."/>
            <person name="Andreopoulos B."/>
            <person name="Barry K.W."/>
            <person name="Bonito G."/>
            <person name="Buee M."/>
            <person name="Carver A."/>
            <person name="Chen C."/>
            <person name="Cichocki N."/>
            <person name="Clum A."/>
            <person name="Culley D."/>
            <person name="Crous P.W."/>
            <person name="Fauchery L."/>
            <person name="Girlanda M."/>
            <person name="Hayes R.D."/>
            <person name="Keri Z."/>
            <person name="LaButti K."/>
            <person name="Lipzen A."/>
            <person name="Lombard V."/>
            <person name="Magnuson J."/>
            <person name="Maillard F."/>
            <person name="Murat C."/>
            <person name="Nolan M."/>
            <person name="Ohm R.A."/>
            <person name="Pangilinan J."/>
            <person name="Pereira M.F."/>
            <person name="Perotto S."/>
            <person name="Peter M."/>
            <person name="Pfister S."/>
            <person name="Riley R."/>
            <person name="Sitrit Y."/>
            <person name="Stielow J.B."/>
            <person name="Szollosi G."/>
            <person name="Zifcakova L."/>
            <person name="Stursova M."/>
            <person name="Spatafora J.W."/>
            <person name="Tedersoo L."/>
            <person name="Vaario L.M."/>
            <person name="Yamada A."/>
            <person name="Yan M."/>
            <person name="Wang P."/>
            <person name="Xu J."/>
            <person name="Bruns T."/>
            <person name="Baldrian P."/>
            <person name="Vilgalys R."/>
            <person name="Dunand C."/>
            <person name="Henrissat B."/>
            <person name="Grigoriev I.V."/>
            <person name="Hibbett D."/>
            <person name="Nagy L.G."/>
            <person name="Martin F.M."/>
        </authorList>
    </citation>
    <scope>NUCLEOTIDE SEQUENCE</scope>
    <source>
        <strain evidence="1">P2</strain>
    </source>
</reference>
<dbReference type="EMBL" id="MU118084">
    <property type="protein sequence ID" value="KAF9645614.1"/>
    <property type="molecule type" value="Genomic_DNA"/>
</dbReference>